<dbReference type="EC" id="5.1.3.13" evidence="3 7"/>
<evidence type="ECO:0000256" key="6">
    <source>
        <dbReference type="PIRSR" id="PIRSR600888-3"/>
    </source>
</evidence>
<dbReference type="SUPFAM" id="SSF51182">
    <property type="entry name" value="RmlC-like cupins"/>
    <property type="match status" value="1"/>
</dbReference>
<feature type="active site" description="Proton donor" evidence="5">
    <location>
        <position position="133"/>
    </location>
</feature>
<keyword evidence="9" id="KW-1185">Reference proteome</keyword>
<evidence type="ECO:0000256" key="2">
    <source>
        <dbReference type="ARBA" id="ARBA00001997"/>
    </source>
</evidence>
<evidence type="ECO:0000313" key="9">
    <source>
        <dbReference type="Proteomes" id="UP000273516"/>
    </source>
</evidence>
<evidence type="ECO:0000256" key="3">
    <source>
        <dbReference type="ARBA" id="ARBA00012098"/>
    </source>
</evidence>
<comment type="similarity">
    <text evidence="7">Belongs to the dTDP-4-dehydrorhamnose 3,5-epimerase family.</text>
</comment>
<feature type="site" description="Participates in a stacking interaction with the thymidine ring of dTDP-4-oxo-6-deoxyglucose" evidence="6">
    <location>
        <position position="139"/>
    </location>
</feature>
<evidence type="ECO:0000256" key="7">
    <source>
        <dbReference type="RuleBase" id="RU364069"/>
    </source>
</evidence>
<accession>A0A3M0MK91</accession>
<dbReference type="InterPro" id="IPR014710">
    <property type="entry name" value="RmlC-like_jellyroll"/>
</dbReference>
<evidence type="ECO:0000256" key="1">
    <source>
        <dbReference type="ARBA" id="ARBA00001298"/>
    </source>
</evidence>
<protein>
    <recommendedName>
        <fullName evidence="4 7">dTDP-4-dehydrorhamnose 3,5-epimerase</fullName>
        <ecNumber evidence="3 7">5.1.3.13</ecNumber>
    </recommendedName>
    <alternativeName>
        <fullName evidence="7">Thymidine diphospho-4-keto-rhamnose 3,5-epimerase</fullName>
    </alternativeName>
</protein>
<evidence type="ECO:0000256" key="4">
    <source>
        <dbReference type="ARBA" id="ARBA00019595"/>
    </source>
</evidence>
<comment type="pathway">
    <text evidence="7">Carbohydrate biosynthesis; dTDP-L-rhamnose biosynthesis.</text>
</comment>
<dbReference type="Gene3D" id="2.60.120.10">
    <property type="entry name" value="Jelly Rolls"/>
    <property type="match status" value="1"/>
</dbReference>
<dbReference type="GO" id="GO:0019305">
    <property type="term" value="P:dTDP-rhamnose biosynthetic process"/>
    <property type="evidence" value="ECO:0007669"/>
    <property type="project" value="UniProtKB-UniRule"/>
</dbReference>
<comment type="function">
    <text evidence="2 7">Catalyzes the epimerization of the C3' and C5'positions of dTDP-6-deoxy-D-xylo-4-hexulose, forming dTDP-6-deoxy-L-lyxo-4-hexulose.</text>
</comment>
<comment type="caution">
    <text evidence="8">The sequence shown here is derived from an EMBL/GenBank/DDBJ whole genome shotgun (WGS) entry which is preliminary data.</text>
</comment>
<dbReference type="EMBL" id="QOKZ01000001">
    <property type="protein sequence ID" value="RMC37483.1"/>
    <property type="molecule type" value="Genomic_DNA"/>
</dbReference>
<feature type="active site" description="Proton acceptor" evidence="5">
    <location>
        <position position="63"/>
    </location>
</feature>
<proteinExistence type="inferred from homology"/>
<dbReference type="UniPathway" id="UPA00124"/>
<reference evidence="8 9" key="1">
    <citation type="submission" date="2018-07" db="EMBL/GenBank/DDBJ databases">
        <authorList>
            <person name="Zhang Y."/>
            <person name="Wang L."/>
            <person name="Ma S."/>
        </authorList>
    </citation>
    <scope>NUCLEOTIDE SEQUENCE [LARGE SCALE GENOMIC DNA]</scope>
    <source>
        <strain evidence="8 9">4-2</strain>
    </source>
</reference>
<evidence type="ECO:0000256" key="5">
    <source>
        <dbReference type="PIRSR" id="PIRSR600888-1"/>
    </source>
</evidence>
<organism evidence="8 9">
    <name type="scientific">Paracoccus alkanivorans</name>
    <dbReference type="NCBI Taxonomy" id="2116655"/>
    <lineage>
        <taxon>Bacteria</taxon>
        <taxon>Pseudomonadati</taxon>
        <taxon>Pseudomonadota</taxon>
        <taxon>Alphaproteobacteria</taxon>
        <taxon>Rhodobacterales</taxon>
        <taxon>Paracoccaceae</taxon>
        <taxon>Paracoccus</taxon>
    </lineage>
</organism>
<dbReference type="Pfam" id="PF00908">
    <property type="entry name" value="dTDP_sugar_isom"/>
    <property type="match status" value="1"/>
</dbReference>
<dbReference type="RefSeq" id="WP_122111117.1">
    <property type="nucleotide sequence ID" value="NZ_QOKZ01000001.1"/>
</dbReference>
<gene>
    <name evidence="8" type="primary">rfbC</name>
    <name evidence="8" type="ORF">C9E81_01660</name>
</gene>
<name>A0A3M0MK91_9RHOB</name>
<dbReference type="GO" id="GO:0008830">
    <property type="term" value="F:dTDP-4-dehydrorhamnose 3,5-epimerase activity"/>
    <property type="evidence" value="ECO:0007669"/>
    <property type="project" value="UniProtKB-UniRule"/>
</dbReference>
<evidence type="ECO:0000313" key="8">
    <source>
        <dbReference type="EMBL" id="RMC37483.1"/>
    </source>
</evidence>
<dbReference type="AlphaFoldDB" id="A0A3M0MK91"/>
<dbReference type="GO" id="GO:0000271">
    <property type="term" value="P:polysaccharide biosynthetic process"/>
    <property type="evidence" value="ECO:0007669"/>
    <property type="project" value="TreeGrafter"/>
</dbReference>
<keyword evidence="7 8" id="KW-0413">Isomerase</keyword>
<sequence length="193" mass="21164">MLIEKTALPGVLVLVPQRHGDNRGFFSESWNRKTLSEAGLELPGFVQDNHSLSASAGTLRGLHFQAPPHPQGKLVRCGKGRLFDVAVDIRKGSPTYGQWVGEELSFENGRQLWIPAGFLHGFVTREPDTEICYKCTDYYAPECDGGVAWDSASIDWGLSAVPTLSGKDSAQPALADFDSPFIYEGPFDYEANL</sequence>
<dbReference type="PANTHER" id="PTHR21047">
    <property type="entry name" value="DTDP-6-DEOXY-D-GLUCOSE-3,5 EPIMERASE"/>
    <property type="match status" value="1"/>
</dbReference>
<comment type="catalytic activity">
    <reaction evidence="1 7">
        <text>dTDP-4-dehydro-6-deoxy-alpha-D-glucose = dTDP-4-dehydro-beta-L-rhamnose</text>
        <dbReference type="Rhea" id="RHEA:16969"/>
        <dbReference type="ChEBI" id="CHEBI:57649"/>
        <dbReference type="ChEBI" id="CHEBI:62830"/>
        <dbReference type="EC" id="5.1.3.13"/>
    </reaction>
</comment>
<comment type="subunit">
    <text evidence="7">Homodimer.</text>
</comment>
<dbReference type="GO" id="GO:0005829">
    <property type="term" value="C:cytosol"/>
    <property type="evidence" value="ECO:0007669"/>
    <property type="project" value="TreeGrafter"/>
</dbReference>
<dbReference type="InterPro" id="IPR011051">
    <property type="entry name" value="RmlC_Cupin_sf"/>
</dbReference>
<dbReference type="InterPro" id="IPR000888">
    <property type="entry name" value="RmlC-like"/>
</dbReference>
<dbReference type="PANTHER" id="PTHR21047:SF2">
    <property type="entry name" value="THYMIDINE DIPHOSPHO-4-KETO-RHAMNOSE 3,5-EPIMERASE"/>
    <property type="match status" value="1"/>
</dbReference>
<dbReference type="Proteomes" id="UP000273516">
    <property type="component" value="Unassembled WGS sequence"/>
</dbReference>
<dbReference type="CDD" id="cd00438">
    <property type="entry name" value="cupin_RmlC"/>
    <property type="match status" value="1"/>
</dbReference>
<dbReference type="NCBIfam" id="TIGR01221">
    <property type="entry name" value="rmlC"/>
    <property type="match status" value="1"/>
</dbReference>
<dbReference type="OrthoDB" id="9800680at2"/>